<evidence type="ECO:0000256" key="2">
    <source>
        <dbReference type="ARBA" id="ARBA00022553"/>
    </source>
</evidence>
<proteinExistence type="predicted"/>
<dbReference type="SUPFAM" id="SSF51735">
    <property type="entry name" value="NAD(P)-binding Rossmann-fold domains"/>
    <property type="match status" value="1"/>
</dbReference>
<dbReference type="WBParaSite" id="OFLC_0001111501-mRNA-1">
    <property type="protein sequence ID" value="OFLC_0001111501-mRNA-1"/>
    <property type="gene ID" value="OFLC_0001111501"/>
</dbReference>
<evidence type="ECO:0000313" key="5">
    <source>
        <dbReference type="Proteomes" id="UP000267606"/>
    </source>
</evidence>
<organism evidence="6">
    <name type="scientific">Onchocerca flexuosa</name>
    <dbReference type="NCBI Taxonomy" id="387005"/>
    <lineage>
        <taxon>Eukaryota</taxon>
        <taxon>Metazoa</taxon>
        <taxon>Ecdysozoa</taxon>
        <taxon>Nematoda</taxon>
        <taxon>Chromadorea</taxon>
        <taxon>Rhabditida</taxon>
        <taxon>Spirurina</taxon>
        <taxon>Spiruromorpha</taxon>
        <taxon>Filarioidea</taxon>
        <taxon>Onchocercidae</taxon>
        <taxon>Onchocerca</taxon>
    </lineage>
</organism>
<dbReference type="Gene3D" id="3.40.50.720">
    <property type="entry name" value="NAD(P)-binding Rossmann-like Domain"/>
    <property type="match status" value="1"/>
</dbReference>
<dbReference type="Pfam" id="PF08659">
    <property type="entry name" value="KR"/>
    <property type="match status" value="1"/>
</dbReference>
<dbReference type="Proteomes" id="UP000267606">
    <property type="component" value="Unassembled WGS sequence"/>
</dbReference>
<accession>A0A183HUF3</accession>
<evidence type="ECO:0000313" key="6">
    <source>
        <dbReference type="WBParaSite" id="OFLC_0001111501-mRNA-1"/>
    </source>
</evidence>
<keyword evidence="5" id="KW-1185">Reference proteome</keyword>
<dbReference type="GO" id="GO:0004312">
    <property type="term" value="F:fatty acid synthase activity"/>
    <property type="evidence" value="ECO:0007669"/>
    <property type="project" value="TreeGrafter"/>
</dbReference>
<dbReference type="Gene3D" id="1.10.1200.10">
    <property type="entry name" value="ACP-like"/>
    <property type="match status" value="1"/>
</dbReference>
<sequence length="328" mass="38137">MSGKANITNVNLQSDNHTILAYDVDVTKEDDVRQFLMQIMLQHRRINVIIHAAAAKIDNTKFEKSFDEIEFVLQPKIRGIRNIIDALCQNNINVRNLILNSSMNGLFGLPGNNDYATSNIFLDACCRRNLRNIHNVTTIQWTGWKASKMFNYYWMKEKKSQNPVANLIIEYSLSVPEAERMIWKCLHEQGLIAVSNVSPNDIAREIYKLNFTINRKFTNIPDEDFESKIETNSNDLRNIIAKIWMNYLGVEQLTDQDDFFQLGGHSLNGMQIIWEINRMMRINCKLDDLFKNSQFENFLQFLQQLAIEGNQQKFSHNLENYEILDATG</sequence>
<dbReference type="STRING" id="387005.A0A183HUF3"/>
<dbReference type="InterPro" id="IPR013968">
    <property type="entry name" value="PKS_KR"/>
</dbReference>
<dbReference type="AlphaFoldDB" id="A0A183HUF3"/>
<protein>
    <submittedName>
        <fullName evidence="6">Carrier domain-containing protein</fullName>
    </submittedName>
</protein>
<dbReference type="PANTHER" id="PTHR43775">
    <property type="entry name" value="FATTY ACID SYNTHASE"/>
    <property type="match status" value="1"/>
</dbReference>
<reference evidence="6" key="1">
    <citation type="submission" date="2016-06" db="UniProtKB">
        <authorList>
            <consortium name="WormBaseParasite"/>
        </authorList>
    </citation>
    <scope>IDENTIFICATION</scope>
</reference>
<dbReference type="InterPro" id="IPR036291">
    <property type="entry name" value="NAD(P)-bd_dom_sf"/>
</dbReference>
<dbReference type="PANTHER" id="PTHR43775:SF37">
    <property type="entry name" value="SI:DKEY-61P9.11"/>
    <property type="match status" value="1"/>
</dbReference>
<dbReference type="SUPFAM" id="SSF47336">
    <property type="entry name" value="ACP-like"/>
    <property type="match status" value="1"/>
</dbReference>
<evidence type="ECO:0000256" key="1">
    <source>
        <dbReference type="ARBA" id="ARBA00022450"/>
    </source>
</evidence>
<dbReference type="GO" id="GO:0006633">
    <property type="term" value="P:fatty acid biosynthetic process"/>
    <property type="evidence" value="ECO:0007669"/>
    <property type="project" value="TreeGrafter"/>
</dbReference>
<feature type="domain" description="Carrier" evidence="3">
    <location>
        <begin position="231"/>
        <end position="306"/>
    </location>
</feature>
<gene>
    <name evidence="4" type="ORF">OFLC_LOCUS11115</name>
</gene>
<keyword evidence="1" id="KW-0596">Phosphopantetheine</keyword>
<evidence type="ECO:0000313" key="4">
    <source>
        <dbReference type="EMBL" id="VDO73976.1"/>
    </source>
</evidence>
<name>A0A183HUF3_9BILA</name>
<dbReference type="EMBL" id="UZAJ01015637">
    <property type="protein sequence ID" value="VDO73976.1"/>
    <property type="molecule type" value="Genomic_DNA"/>
</dbReference>
<evidence type="ECO:0000259" key="3">
    <source>
        <dbReference type="PROSITE" id="PS50075"/>
    </source>
</evidence>
<dbReference type="PROSITE" id="PS50075">
    <property type="entry name" value="CARRIER"/>
    <property type="match status" value="1"/>
</dbReference>
<reference evidence="4 5" key="2">
    <citation type="submission" date="2018-11" db="EMBL/GenBank/DDBJ databases">
        <authorList>
            <consortium name="Pathogen Informatics"/>
        </authorList>
    </citation>
    <scope>NUCLEOTIDE SEQUENCE [LARGE SCALE GENOMIC DNA]</scope>
</reference>
<dbReference type="InterPro" id="IPR009081">
    <property type="entry name" value="PP-bd_ACP"/>
</dbReference>
<dbReference type="PROSITE" id="PS00012">
    <property type="entry name" value="PHOSPHOPANTETHEINE"/>
    <property type="match status" value="1"/>
</dbReference>
<dbReference type="Pfam" id="PF00550">
    <property type="entry name" value="PP-binding"/>
    <property type="match status" value="1"/>
</dbReference>
<dbReference type="InterPro" id="IPR006162">
    <property type="entry name" value="Ppantetheine_attach_site"/>
</dbReference>
<dbReference type="InterPro" id="IPR036736">
    <property type="entry name" value="ACP-like_sf"/>
</dbReference>
<dbReference type="InterPro" id="IPR050091">
    <property type="entry name" value="PKS_NRPS_Biosynth_Enz"/>
</dbReference>
<keyword evidence="2" id="KW-0597">Phosphoprotein</keyword>